<dbReference type="Proteomes" id="UP000094043">
    <property type="component" value="Chromosome 2"/>
</dbReference>
<dbReference type="KEGG" id="cdep:91086351"/>
<name>A0AAJ8JR70_9TREE</name>
<evidence type="ECO:0000313" key="2">
    <source>
        <dbReference type="EMBL" id="WVN86964.1"/>
    </source>
</evidence>
<protein>
    <submittedName>
        <fullName evidence="2">Uncharacterized protein</fullName>
    </submittedName>
</protein>
<dbReference type="EMBL" id="CP143785">
    <property type="protein sequence ID" value="WVN86964.1"/>
    <property type="molecule type" value="Genomic_DNA"/>
</dbReference>
<keyword evidence="1" id="KW-1133">Transmembrane helix</keyword>
<reference evidence="2" key="2">
    <citation type="journal article" date="2022" name="Elife">
        <title>Obligate sexual reproduction of a homothallic fungus closely related to the Cryptococcus pathogenic species complex.</title>
        <authorList>
            <person name="Passer A.R."/>
            <person name="Clancey S.A."/>
            <person name="Shea T."/>
            <person name="David-Palma M."/>
            <person name="Averette A.F."/>
            <person name="Boekhout T."/>
            <person name="Porcel B.M."/>
            <person name="Nowrousian M."/>
            <person name="Cuomo C.A."/>
            <person name="Sun S."/>
            <person name="Heitman J."/>
            <person name="Coelho M.A."/>
        </authorList>
    </citation>
    <scope>NUCLEOTIDE SEQUENCE</scope>
    <source>
        <strain evidence="2">CBS 7841</strain>
    </source>
</reference>
<dbReference type="RefSeq" id="XP_066067664.1">
    <property type="nucleotide sequence ID" value="XM_066211567.1"/>
</dbReference>
<dbReference type="GeneID" id="91086351"/>
<dbReference type="AlphaFoldDB" id="A0AAJ8JR70"/>
<organism evidence="2 3">
    <name type="scientific">Cryptococcus depauperatus CBS 7841</name>
    <dbReference type="NCBI Taxonomy" id="1295531"/>
    <lineage>
        <taxon>Eukaryota</taxon>
        <taxon>Fungi</taxon>
        <taxon>Dikarya</taxon>
        <taxon>Basidiomycota</taxon>
        <taxon>Agaricomycotina</taxon>
        <taxon>Tremellomycetes</taxon>
        <taxon>Tremellales</taxon>
        <taxon>Cryptococcaceae</taxon>
        <taxon>Cryptococcus</taxon>
    </lineage>
</organism>
<sequence>MSQPQYLGPAHPQAPPSLTAIVKDQISNPAYREGNINIARAATIFVLGVVFVRSSLSSALIPRNRKKVKEARYIERFALWVCITTCITCKASRLP</sequence>
<reference evidence="2" key="1">
    <citation type="submission" date="2016-06" db="EMBL/GenBank/DDBJ databases">
        <authorList>
            <person name="Cuomo C."/>
            <person name="Litvintseva A."/>
            <person name="Heitman J."/>
            <person name="Chen Y."/>
            <person name="Sun S."/>
            <person name="Springer D."/>
            <person name="Dromer F."/>
            <person name="Young S."/>
            <person name="Zeng Q."/>
            <person name="Chapman S."/>
            <person name="Gujja S."/>
            <person name="Saif S."/>
            <person name="Birren B."/>
        </authorList>
    </citation>
    <scope>NUCLEOTIDE SEQUENCE</scope>
    <source>
        <strain evidence="2">CBS 7841</strain>
    </source>
</reference>
<reference evidence="2" key="3">
    <citation type="submission" date="2024-01" db="EMBL/GenBank/DDBJ databases">
        <authorList>
            <person name="Coelho M.A."/>
            <person name="David-Palma M."/>
            <person name="Shea T."/>
            <person name="Sun S."/>
            <person name="Cuomo C.A."/>
            <person name="Heitman J."/>
        </authorList>
    </citation>
    <scope>NUCLEOTIDE SEQUENCE</scope>
    <source>
        <strain evidence="2">CBS 7841</strain>
    </source>
</reference>
<keyword evidence="1" id="KW-0812">Transmembrane</keyword>
<evidence type="ECO:0000313" key="3">
    <source>
        <dbReference type="Proteomes" id="UP000094043"/>
    </source>
</evidence>
<keyword evidence="3" id="KW-1185">Reference proteome</keyword>
<keyword evidence="1" id="KW-0472">Membrane</keyword>
<proteinExistence type="predicted"/>
<gene>
    <name evidence="2" type="ORF">L203_102139</name>
</gene>
<evidence type="ECO:0000256" key="1">
    <source>
        <dbReference type="SAM" id="Phobius"/>
    </source>
</evidence>
<feature type="transmembrane region" description="Helical" evidence="1">
    <location>
        <begin position="38"/>
        <end position="56"/>
    </location>
</feature>
<accession>A0AAJ8JR70</accession>